<protein>
    <submittedName>
        <fullName evidence="2">Uncharacterized protein</fullName>
    </submittedName>
</protein>
<keyword evidence="3" id="KW-1185">Reference proteome</keyword>
<dbReference type="AlphaFoldDB" id="A0A0G3I1C6"/>
<proteinExistence type="predicted"/>
<dbReference type="Proteomes" id="UP000035503">
    <property type="component" value="Chromosome"/>
</dbReference>
<keyword evidence="1" id="KW-1133">Transmembrane helix</keyword>
<dbReference type="OrthoDB" id="9816507at2"/>
<accession>A0A0G3I1C6</accession>
<gene>
    <name evidence="2" type="ORF">G293_00060</name>
</gene>
<feature type="transmembrane region" description="Helical" evidence="1">
    <location>
        <begin position="20"/>
        <end position="41"/>
    </location>
</feature>
<dbReference type="RefSeq" id="WP_047263780.1">
    <property type="nucleotide sequence ID" value="NZ_CP004021.1"/>
</dbReference>
<dbReference type="EMBL" id="CP004021">
    <property type="protein sequence ID" value="AKK19676.1"/>
    <property type="molecule type" value="Genomic_DNA"/>
</dbReference>
<keyword evidence="1" id="KW-0812">Transmembrane</keyword>
<organism evidence="2 3">
    <name type="scientific">Candidatus Liberibacter africanus PTSAPSY</name>
    <dbReference type="NCBI Taxonomy" id="1277257"/>
    <lineage>
        <taxon>Bacteria</taxon>
        <taxon>Pseudomonadati</taxon>
        <taxon>Pseudomonadota</taxon>
        <taxon>Alphaproteobacteria</taxon>
        <taxon>Hyphomicrobiales</taxon>
        <taxon>Rhizobiaceae</taxon>
        <taxon>Liberibacter</taxon>
    </lineage>
</organism>
<keyword evidence="1" id="KW-0472">Membrane</keyword>
<reference evidence="2 3" key="1">
    <citation type="journal article" date="2015" name="Genome Announc.">
        <title>Complete Genome Sequence of 'Candidatus Liberibacter africanus,' a Bacterium Associated with Citrus Huanglongbing.</title>
        <authorList>
            <person name="Lin H."/>
            <person name="Pietersen G."/>
            <person name="Han C."/>
            <person name="Read D.A."/>
            <person name="Lou B."/>
            <person name="Gupta G."/>
            <person name="Civerolo E.L."/>
        </authorList>
    </citation>
    <scope>NUCLEOTIDE SEQUENCE [LARGE SCALE GENOMIC DNA]</scope>
    <source>
        <strain evidence="2 3">PTSAPSY</strain>
    </source>
</reference>
<sequence>MTSVFLKIFLKIIKKLGKIAFCNSVFTSMIIGYSLVFLWVLSNALWNQQGKHPFPIFITRHLQSKRIMLGLTGTATEELPDKGVTFVIVHDKDNNKLLLKKSPASKQKPSH</sequence>
<dbReference type="PATRIC" id="fig|1277257.4.peg.12"/>
<evidence type="ECO:0000313" key="2">
    <source>
        <dbReference type="EMBL" id="AKK19676.1"/>
    </source>
</evidence>
<evidence type="ECO:0000313" key="3">
    <source>
        <dbReference type="Proteomes" id="UP000035503"/>
    </source>
</evidence>
<name>A0A0G3I1C6_LIBAF</name>
<evidence type="ECO:0000256" key="1">
    <source>
        <dbReference type="SAM" id="Phobius"/>
    </source>
</evidence>
<dbReference type="KEGG" id="lau:G293_00060"/>